<dbReference type="KEGG" id="mlil:QLS71_009085"/>
<feature type="signal peptide" evidence="1">
    <location>
        <begin position="1"/>
        <end position="22"/>
    </location>
</feature>
<dbReference type="SUPFAM" id="SSF49373">
    <property type="entry name" value="Invasin/intimin cell-adhesion fragments"/>
    <property type="match status" value="2"/>
</dbReference>
<feature type="domain" description="BIG2" evidence="2">
    <location>
        <begin position="34"/>
        <end position="109"/>
    </location>
</feature>
<dbReference type="Proteomes" id="UP001224325">
    <property type="component" value="Chromosome"/>
</dbReference>
<dbReference type="Gene3D" id="1.50.10.20">
    <property type="match status" value="1"/>
</dbReference>
<proteinExistence type="predicted"/>
<dbReference type="Pfam" id="PF02368">
    <property type="entry name" value="Big_2"/>
    <property type="match status" value="2"/>
</dbReference>
<dbReference type="EC" id="4.2.2.2" evidence="3"/>
<dbReference type="Pfam" id="PF09492">
    <property type="entry name" value="Pec_lyase"/>
    <property type="match status" value="1"/>
</dbReference>
<dbReference type="GO" id="GO:0030570">
    <property type="term" value="F:pectate lyase activity"/>
    <property type="evidence" value="ECO:0007669"/>
    <property type="project" value="UniProtKB-EC"/>
</dbReference>
<dbReference type="SUPFAM" id="SSF81853">
    <property type="entry name" value="Family 10 polysaccharide lyase"/>
    <property type="match status" value="1"/>
</dbReference>
<evidence type="ECO:0000256" key="1">
    <source>
        <dbReference type="SAM" id="SignalP"/>
    </source>
</evidence>
<feature type="domain" description="BIG2" evidence="2">
    <location>
        <begin position="122"/>
        <end position="197"/>
    </location>
</feature>
<protein>
    <submittedName>
        <fullName evidence="3">Pectate lyase</fullName>
        <ecNumber evidence="3">4.2.2.2</ecNumber>
    </submittedName>
</protein>
<evidence type="ECO:0000313" key="3">
    <source>
        <dbReference type="EMBL" id="XBL16153.1"/>
    </source>
</evidence>
<sequence length="530" mass="57725">MMKKLKGLKAFFALVFMISCSSDNPVDVNSKNILVKNVIINGSDIVDGKAKQLVVAVLPNNATNKTITWSVSDESIAVISSSGLLTPVENGTVTVTATTNDESGISAEKVITISGVSGPPVFVESISITGTDISDGQPQQLSVQVLPVTASNRIVTWEVSDALYASISSTGLLTPKLNGVVTITAIATDGSGKVGQLQITISGLVPVYATILKAENMLLWQRTNGGWPKEPHNDFSGYERVQTSSEIATANSGKNKTDTTIDNGHTITEVRFLLSSYKATQNPEYLAAAIRGIDWIFEAQYDNGGWPQVYPIEPGDYSRYITYNDNAMGNVMNLMRDIFLKKNNLDLIDIRYVSQAQIAFDKGVDVILKTQIVVNGTKTAWCAQHDQVTLLPADARSYELKSISGSESVGVVRILMTIDSPSSEVIDAVNKAVAWFESSKIVGYNLVSVTGDQYETGKDKILVEAPGNIMWGRFYDLVTNQPFFCSRDGIKRSAIAEITHERRNGYSWYGNWPSSLIGSEYSNWKTKHGI</sequence>
<evidence type="ECO:0000313" key="4">
    <source>
        <dbReference type="Proteomes" id="UP001224325"/>
    </source>
</evidence>
<accession>A0AAU7EKG0</accession>
<dbReference type="RefSeq" id="WP_308991078.1">
    <property type="nucleotide sequence ID" value="NZ_CP155618.1"/>
</dbReference>
<keyword evidence="1" id="KW-0732">Signal</keyword>
<dbReference type="NCBIfam" id="TIGR02474">
    <property type="entry name" value="pec_lyase"/>
    <property type="match status" value="1"/>
</dbReference>
<dbReference type="InterPro" id="IPR012669">
    <property type="entry name" value="Pectate_lyase"/>
</dbReference>
<reference evidence="3" key="1">
    <citation type="submission" date="2024-04" db="EMBL/GenBank/DDBJ databases">
        <title>Mariniflexile litorale, isolated from the shallow sediments of the Sea of Japan.</title>
        <authorList>
            <person name="Romanenko L."/>
            <person name="Isaeva M."/>
        </authorList>
    </citation>
    <scope>NUCLEOTIDE SEQUENCE [LARGE SCALE GENOMIC DNA]</scope>
    <source>
        <strain evidence="3">KMM 9835</strain>
    </source>
</reference>
<keyword evidence="3" id="KW-0456">Lyase</keyword>
<keyword evidence="4" id="KW-1185">Reference proteome</keyword>
<dbReference type="SMART" id="SM00635">
    <property type="entry name" value="BID_2"/>
    <property type="match status" value="2"/>
</dbReference>
<organism evidence="3 4">
    <name type="scientific">Mariniflexile litorale</name>
    <dbReference type="NCBI Taxonomy" id="3045158"/>
    <lineage>
        <taxon>Bacteria</taxon>
        <taxon>Pseudomonadati</taxon>
        <taxon>Bacteroidota</taxon>
        <taxon>Flavobacteriia</taxon>
        <taxon>Flavobacteriales</taxon>
        <taxon>Flavobacteriaceae</taxon>
        <taxon>Mariniflexile</taxon>
    </lineage>
</organism>
<name>A0AAU7EKG0_9FLAO</name>
<feature type="chain" id="PRO_5043840121" evidence="1">
    <location>
        <begin position="23"/>
        <end position="530"/>
    </location>
</feature>
<dbReference type="InterPro" id="IPR003343">
    <property type="entry name" value="Big_2"/>
</dbReference>
<dbReference type="InterPro" id="IPR008964">
    <property type="entry name" value="Invasin/intimin_cell_adhesion"/>
</dbReference>
<dbReference type="EMBL" id="CP155618">
    <property type="protein sequence ID" value="XBL16153.1"/>
    <property type="molecule type" value="Genomic_DNA"/>
</dbReference>
<dbReference type="Gene3D" id="2.60.40.1080">
    <property type="match status" value="2"/>
</dbReference>
<dbReference type="AlphaFoldDB" id="A0AAU7EKG0"/>
<dbReference type="PROSITE" id="PS51257">
    <property type="entry name" value="PROKAR_LIPOPROTEIN"/>
    <property type="match status" value="1"/>
</dbReference>
<gene>
    <name evidence="3" type="primary">pelA</name>
    <name evidence="3" type="ORF">QLS71_009085</name>
</gene>
<evidence type="ECO:0000259" key="2">
    <source>
        <dbReference type="SMART" id="SM00635"/>
    </source>
</evidence>